<keyword evidence="3 13" id="KW-0808">Transferase</keyword>
<dbReference type="InterPro" id="IPR001206">
    <property type="entry name" value="Diacylglycerol_kinase_cat_dom"/>
</dbReference>
<dbReference type="NCBIfam" id="NF009604">
    <property type="entry name" value="PRK13057.1"/>
    <property type="match status" value="1"/>
</dbReference>
<evidence type="ECO:0000256" key="7">
    <source>
        <dbReference type="ARBA" id="ARBA00022840"/>
    </source>
</evidence>
<dbReference type="InterPro" id="IPR005218">
    <property type="entry name" value="Diacylglycerol/lipid_kinase"/>
</dbReference>
<evidence type="ECO:0000313" key="14">
    <source>
        <dbReference type="Proteomes" id="UP001061862"/>
    </source>
</evidence>
<gene>
    <name evidence="13" type="ORF">N8A98_05910</name>
</gene>
<dbReference type="Gene3D" id="3.40.50.10330">
    <property type="entry name" value="Probable inorganic polyphosphate/atp-NAD kinase, domain 1"/>
    <property type="match status" value="1"/>
</dbReference>
<dbReference type="InterPro" id="IPR016064">
    <property type="entry name" value="NAD/diacylglycerol_kinase_sf"/>
</dbReference>
<dbReference type="Gene3D" id="2.60.200.40">
    <property type="match status" value="1"/>
</dbReference>
<evidence type="ECO:0000256" key="10">
    <source>
        <dbReference type="ARBA" id="ARBA00023209"/>
    </source>
</evidence>
<dbReference type="InterPro" id="IPR045540">
    <property type="entry name" value="YegS/DAGK_C"/>
</dbReference>
<dbReference type="EMBL" id="CP104965">
    <property type="protein sequence ID" value="UXN70721.1"/>
    <property type="molecule type" value="Genomic_DNA"/>
</dbReference>
<evidence type="ECO:0000259" key="12">
    <source>
        <dbReference type="PROSITE" id="PS50146"/>
    </source>
</evidence>
<dbReference type="RefSeq" id="WP_262169911.1">
    <property type="nucleotide sequence ID" value="NZ_CP104965.1"/>
</dbReference>
<dbReference type="InterPro" id="IPR017438">
    <property type="entry name" value="ATP-NAD_kinase_N"/>
</dbReference>
<dbReference type="InterPro" id="IPR050187">
    <property type="entry name" value="Lipid_Phosphate_FormReg"/>
</dbReference>
<dbReference type="PROSITE" id="PS50146">
    <property type="entry name" value="DAGK"/>
    <property type="match status" value="1"/>
</dbReference>
<dbReference type="GO" id="GO:0016301">
    <property type="term" value="F:kinase activity"/>
    <property type="evidence" value="ECO:0007669"/>
    <property type="project" value="UniProtKB-KW"/>
</dbReference>
<evidence type="ECO:0000256" key="6">
    <source>
        <dbReference type="ARBA" id="ARBA00022777"/>
    </source>
</evidence>
<evidence type="ECO:0000256" key="5">
    <source>
        <dbReference type="ARBA" id="ARBA00022741"/>
    </source>
</evidence>
<feature type="domain" description="DAGKc" evidence="12">
    <location>
        <begin position="6"/>
        <end position="133"/>
    </location>
</feature>
<organism evidence="13 14">
    <name type="scientific">Devosia neptuniae</name>
    <dbReference type="NCBI Taxonomy" id="191302"/>
    <lineage>
        <taxon>Bacteria</taxon>
        <taxon>Pseudomonadati</taxon>
        <taxon>Pseudomonadota</taxon>
        <taxon>Alphaproteobacteria</taxon>
        <taxon>Hyphomicrobiales</taxon>
        <taxon>Devosiaceae</taxon>
        <taxon>Devosia</taxon>
    </lineage>
</organism>
<evidence type="ECO:0000256" key="4">
    <source>
        <dbReference type="ARBA" id="ARBA00022723"/>
    </source>
</evidence>
<comment type="cofactor">
    <cofactor evidence="1">
        <name>Mg(2+)</name>
        <dbReference type="ChEBI" id="CHEBI:18420"/>
    </cofactor>
</comment>
<evidence type="ECO:0000256" key="1">
    <source>
        <dbReference type="ARBA" id="ARBA00001946"/>
    </source>
</evidence>
<keyword evidence="14" id="KW-1185">Reference proteome</keyword>
<dbReference type="Pfam" id="PF19279">
    <property type="entry name" value="YegS_C"/>
    <property type="match status" value="1"/>
</dbReference>
<evidence type="ECO:0000256" key="11">
    <source>
        <dbReference type="ARBA" id="ARBA00023264"/>
    </source>
</evidence>
<dbReference type="Proteomes" id="UP001061862">
    <property type="component" value="Chromosome"/>
</dbReference>
<evidence type="ECO:0000313" key="13">
    <source>
        <dbReference type="EMBL" id="UXN70721.1"/>
    </source>
</evidence>
<evidence type="ECO:0000256" key="9">
    <source>
        <dbReference type="ARBA" id="ARBA00023098"/>
    </source>
</evidence>
<keyword evidence="8" id="KW-0460">Magnesium</keyword>
<keyword evidence="4" id="KW-0479">Metal-binding</keyword>
<dbReference type="NCBIfam" id="TIGR00147">
    <property type="entry name" value="YegS/Rv2252/BmrU family lipid kinase"/>
    <property type="match status" value="1"/>
</dbReference>
<dbReference type="PANTHER" id="PTHR12358">
    <property type="entry name" value="SPHINGOSINE KINASE"/>
    <property type="match status" value="1"/>
</dbReference>
<dbReference type="Pfam" id="PF00781">
    <property type="entry name" value="DAGK_cat"/>
    <property type="match status" value="1"/>
</dbReference>
<keyword evidence="11" id="KW-1208">Phospholipid metabolism</keyword>
<evidence type="ECO:0000256" key="2">
    <source>
        <dbReference type="ARBA" id="ARBA00022516"/>
    </source>
</evidence>
<protein>
    <submittedName>
        <fullName evidence="13">Lipid kinase</fullName>
        <ecNumber evidence="13">2.7.1.-</ecNumber>
    </submittedName>
</protein>
<keyword evidence="6 13" id="KW-0418">Kinase</keyword>
<keyword evidence="2" id="KW-0444">Lipid biosynthesis</keyword>
<keyword evidence="7" id="KW-0067">ATP-binding</keyword>
<dbReference type="PANTHER" id="PTHR12358:SF106">
    <property type="entry name" value="LIPID KINASE YEGS"/>
    <property type="match status" value="1"/>
</dbReference>
<sequence length="296" mass="31608">MTAAMPSRRRGLMLVNPKSRRGGAALEPVIARLEAGGIDVVVERFETPEEVSADIARRRHEADLVIVCGGDGTINSAAKGVLATGLPMGILPMGTANDLARTLAIPDDLLKAADIIVAGHQRRIDLGEVNGHPFFNVASLGLSADLARGLTPEAKKRWGKLGYGLAAIRVLASARPFRAQTIGDDGAAVTVKTLQIAVGNGVHYGGGTVIHEDATIEDGHLDLYSLELKNVWKFGLMLGAFRRGQHGAWDEVRTSKSTEFDIRTREPREINTDGDIVTETPAHFIIRPGAITVFAA</sequence>
<dbReference type="EC" id="2.7.1.-" evidence="13"/>
<keyword evidence="9" id="KW-0443">Lipid metabolism</keyword>
<keyword evidence="10" id="KW-0594">Phospholipid biosynthesis</keyword>
<dbReference type="SMART" id="SM00046">
    <property type="entry name" value="DAGKc"/>
    <property type="match status" value="1"/>
</dbReference>
<keyword evidence="5" id="KW-0547">Nucleotide-binding</keyword>
<evidence type="ECO:0000256" key="8">
    <source>
        <dbReference type="ARBA" id="ARBA00022842"/>
    </source>
</evidence>
<reference evidence="13 14" key="1">
    <citation type="submission" date="2022-09" db="EMBL/GenBank/DDBJ databases">
        <title>Interaction between co-microsymbionts with complementary sets of symbiotic genes in legume-rhizobium systems.</title>
        <authorList>
            <person name="Safronova V."/>
            <person name="Sazanova A."/>
            <person name="Afonin A."/>
            <person name="Chirak E."/>
        </authorList>
    </citation>
    <scope>NUCLEOTIDE SEQUENCE [LARGE SCALE GENOMIC DNA]</scope>
    <source>
        <strain evidence="13 14">A18/4-1</strain>
    </source>
</reference>
<evidence type="ECO:0000256" key="3">
    <source>
        <dbReference type="ARBA" id="ARBA00022679"/>
    </source>
</evidence>
<proteinExistence type="predicted"/>
<name>A0ABY6CI90_9HYPH</name>
<accession>A0ABY6CI90</accession>
<dbReference type="SUPFAM" id="SSF111331">
    <property type="entry name" value="NAD kinase/diacylglycerol kinase-like"/>
    <property type="match status" value="1"/>
</dbReference>